<dbReference type="InterPro" id="IPR050410">
    <property type="entry name" value="CCR4/nocturin_mRNA_transcr"/>
</dbReference>
<protein>
    <recommendedName>
        <fullName evidence="4">Endonuclease/exonuclease/phosphatase domain-containing protein</fullName>
    </recommendedName>
</protein>
<evidence type="ECO:0000313" key="2">
    <source>
        <dbReference type="EMBL" id="RWA11370.1"/>
    </source>
</evidence>
<reference evidence="2 3" key="1">
    <citation type="submission" date="2018-12" db="EMBL/GenBank/DDBJ databases">
        <title>Draft genome sequence of Xylaria grammica IHI A82.</title>
        <authorList>
            <person name="Buettner E."/>
            <person name="Kellner H."/>
        </authorList>
    </citation>
    <scope>NUCLEOTIDE SEQUENCE [LARGE SCALE GENOMIC DNA]</scope>
    <source>
        <strain evidence="2 3">IHI A82</strain>
    </source>
</reference>
<gene>
    <name evidence="2" type="ORF">EKO27_g3747</name>
</gene>
<feature type="signal peptide" evidence="1">
    <location>
        <begin position="1"/>
        <end position="21"/>
    </location>
</feature>
<evidence type="ECO:0008006" key="4">
    <source>
        <dbReference type="Google" id="ProtNLM"/>
    </source>
</evidence>
<dbReference type="EMBL" id="RYZI01000082">
    <property type="protein sequence ID" value="RWA11370.1"/>
    <property type="molecule type" value="Genomic_DNA"/>
</dbReference>
<evidence type="ECO:0000256" key="1">
    <source>
        <dbReference type="SAM" id="SignalP"/>
    </source>
</evidence>
<feature type="chain" id="PRO_5019192780" description="Endonuclease/exonuclease/phosphatase domain-containing protein" evidence="1">
    <location>
        <begin position="22"/>
        <end position="300"/>
    </location>
</feature>
<proteinExistence type="predicted"/>
<keyword evidence="1" id="KW-0732">Signal</keyword>
<dbReference type="Proteomes" id="UP000286045">
    <property type="component" value="Unassembled WGS sequence"/>
</dbReference>
<dbReference type="GO" id="GO:0000175">
    <property type="term" value="F:3'-5'-RNA exonuclease activity"/>
    <property type="evidence" value="ECO:0007669"/>
    <property type="project" value="TreeGrafter"/>
</dbReference>
<accession>A0A439DAD4</accession>
<name>A0A439DAD4_9PEZI</name>
<comment type="caution">
    <text evidence="2">The sequence shown here is derived from an EMBL/GenBank/DDBJ whole genome shotgun (WGS) entry which is preliminary data.</text>
</comment>
<evidence type="ECO:0000313" key="3">
    <source>
        <dbReference type="Proteomes" id="UP000286045"/>
    </source>
</evidence>
<dbReference type="PANTHER" id="PTHR12121">
    <property type="entry name" value="CARBON CATABOLITE REPRESSOR PROTEIN 4"/>
    <property type="match status" value="1"/>
</dbReference>
<dbReference type="Gene3D" id="3.60.10.10">
    <property type="entry name" value="Endonuclease/exonuclease/phosphatase"/>
    <property type="match status" value="1"/>
</dbReference>
<sequence length="300" mass="32839">MRWLITLGTLLMAAATQTAAAGPLDLRVITFNIRYAAPGDNYEKPWSTRGPVVIDWVSETTANATAAGAVPVVGMQEVLHEQLVDITAGLGSAWSYIGTGRDDGKEAGEYCPIFYQPDQVKLLNTTQKWLSKTPDVPSYWPGAGSRRYVLVAVFEDQATGTRFIAANTHLDNASSEARSEGVKIVLSAIRDVQTHWGPDLPVTLSGDFNSEPGQDAYAGMIADGYLQDSYTLADEQARFGPYETYTGFVPDEIPDVSARIDFIWVGPDATWDVTRYEVVDNDVDGVYMSDHRPVFVDITL</sequence>
<dbReference type="AlphaFoldDB" id="A0A439DAD4"/>
<dbReference type="STRING" id="363999.A0A439DAD4"/>
<dbReference type="InterPro" id="IPR036691">
    <property type="entry name" value="Endo/exonu/phosph_ase_sf"/>
</dbReference>
<dbReference type="CDD" id="cd09083">
    <property type="entry name" value="EEP-1"/>
    <property type="match status" value="1"/>
</dbReference>
<keyword evidence="3" id="KW-1185">Reference proteome</keyword>
<dbReference type="PANTHER" id="PTHR12121:SF36">
    <property type="entry name" value="ENDONUCLEASE_EXONUCLEASE_PHOSPHATASE DOMAIN-CONTAINING PROTEIN"/>
    <property type="match status" value="1"/>
</dbReference>
<dbReference type="SUPFAM" id="SSF56219">
    <property type="entry name" value="DNase I-like"/>
    <property type="match status" value="1"/>
</dbReference>
<organism evidence="2 3">
    <name type="scientific">Xylaria grammica</name>
    <dbReference type="NCBI Taxonomy" id="363999"/>
    <lineage>
        <taxon>Eukaryota</taxon>
        <taxon>Fungi</taxon>
        <taxon>Dikarya</taxon>
        <taxon>Ascomycota</taxon>
        <taxon>Pezizomycotina</taxon>
        <taxon>Sordariomycetes</taxon>
        <taxon>Xylariomycetidae</taxon>
        <taxon>Xylariales</taxon>
        <taxon>Xylariaceae</taxon>
        <taxon>Xylaria</taxon>
    </lineage>
</organism>